<evidence type="ECO:0000313" key="3">
    <source>
        <dbReference type="Proteomes" id="UP000198599"/>
    </source>
</evidence>
<protein>
    <submittedName>
        <fullName evidence="2">Uncharacterized protein</fullName>
    </submittedName>
</protein>
<accession>A0A1I5ALU0</accession>
<evidence type="ECO:0000313" key="2">
    <source>
        <dbReference type="EMBL" id="SFN63385.1"/>
    </source>
</evidence>
<keyword evidence="1" id="KW-0812">Transmembrane</keyword>
<keyword evidence="3" id="KW-1185">Reference proteome</keyword>
<sequence length="152" mass="16109">MAGRRWDLIIAAGVATVFGLLTIAAGGRALFGGVEARAAVGDAVPFVLWFNFLAGFFYVLAGVGLFARQSWAARLSIAILFATILVMLAFAGHLLLGRAYEMRTVGAMSLRTVGWGIIVGVAIREALDEAIDPELSLDDDLAHLNSEIDSKG</sequence>
<evidence type="ECO:0000256" key="1">
    <source>
        <dbReference type="SAM" id="Phobius"/>
    </source>
</evidence>
<keyword evidence="1" id="KW-0472">Membrane</keyword>
<feature type="transmembrane region" description="Helical" evidence="1">
    <location>
        <begin position="43"/>
        <end position="67"/>
    </location>
</feature>
<keyword evidence="1" id="KW-1133">Transmembrane helix</keyword>
<dbReference type="STRING" id="1005928.SAMN04487859_10670"/>
<feature type="transmembrane region" description="Helical" evidence="1">
    <location>
        <begin position="6"/>
        <end position="31"/>
    </location>
</feature>
<dbReference type="AlphaFoldDB" id="A0A1I5ALU0"/>
<reference evidence="3" key="1">
    <citation type="submission" date="2016-10" db="EMBL/GenBank/DDBJ databases">
        <authorList>
            <person name="Varghese N."/>
            <person name="Submissions S."/>
        </authorList>
    </citation>
    <scope>NUCLEOTIDE SEQUENCE [LARGE SCALE GENOMIC DNA]</scope>
    <source>
        <strain evidence="3">DSM 28463</strain>
    </source>
</reference>
<dbReference type="Proteomes" id="UP000198599">
    <property type="component" value="Unassembled WGS sequence"/>
</dbReference>
<feature type="transmembrane region" description="Helical" evidence="1">
    <location>
        <begin position="73"/>
        <end position="96"/>
    </location>
</feature>
<dbReference type="EMBL" id="FOVP01000006">
    <property type="protein sequence ID" value="SFN63385.1"/>
    <property type="molecule type" value="Genomic_DNA"/>
</dbReference>
<dbReference type="RefSeq" id="WP_218145648.1">
    <property type="nucleotide sequence ID" value="NZ_FOVP01000006.1"/>
</dbReference>
<name>A0A1I5ALU0_9RHOB</name>
<proteinExistence type="predicted"/>
<organism evidence="2 3">
    <name type="scientific">Roseovarius lutimaris</name>
    <dbReference type="NCBI Taxonomy" id="1005928"/>
    <lineage>
        <taxon>Bacteria</taxon>
        <taxon>Pseudomonadati</taxon>
        <taxon>Pseudomonadota</taxon>
        <taxon>Alphaproteobacteria</taxon>
        <taxon>Rhodobacterales</taxon>
        <taxon>Roseobacteraceae</taxon>
        <taxon>Roseovarius</taxon>
    </lineage>
</organism>
<gene>
    <name evidence="2" type="ORF">SAMN04487859_10670</name>
</gene>